<keyword evidence="4 5" id="KW-0539">Nucleus</keyword>
<evidence type="ECO:0000256" key="2">
    <source>
        <dbReference type="ARBA" id="ARBA00023125"/>
    </source>
</evidence>
<keyword evidence="2 5" id="KW-0238">DNA-binding</keyword>
<dbReference type="SUPFAM" id="SSF46689">
    <property type="entry name" value="Homeodomain-like"/>
    <property type="match status" value="1"/>
</dbReference>
<dbReference type="SMART" id="SM00389">
    <property type="entry name" value="HOX"/>
    <property type="match status" value="1"/>
</dbReference>
<proteinExistence type="predicted"/>
<dbReference type="Proteomes" id="UP000683360">
    <property type="component" value="Unassembled WGS sequence"/>
</dbReference>
<comment type="subcellular location">
    <subcellularLocation>
        <location evidence="1 5 6">Nucleus</location>
    </subcellularLocation>
</comment>
<evidence type="ECO:0000256" key="1">
    <source>
        <dbReference type="ARBA" id="ARBA00004123"/>
    </source>
</evidence>
<sequence>METTQPKGRNKHFVLKKRRRRTIINSKDLEKLESLFKTSKWPDRAQKVRLSKAIGKTENFISTWFQNRRARMRRLARQKDLLDDVDVGNPKSQVDLKITDVPEDESSGRLHKYRSRSYSFPNIHLNDTTSTHELEVDSQDDDTTHTRHDATLDPSNAQETCEQLTVAPREERSKVDNLQTLLEVKLRRL</sequence>
<dbReference type="InterPro" id="IPR001356">
    <property type="entry name" value="HD"/>
</dbReference>
<feature type="region of interest" description="Disordered" evidence="7">
    <location>
        <begin position="124"/>
        <end position="157"/>
    </location>
</feature>
<dbReference type="GO" id="GO:0000977">
    <property type="term" value="F:RNA polymerase II transcription regulatory region sequence-specific DNA binding"/>
    <property type="evidence" value="ECO:0007669"/>
    <property type="project" value="TreeGrafter"/>
</dbReference>
<evidence type="ECO:0000256" key="3">
    <source>
        <dbReference type="ARBA" id="ARBA00023155"/>
    </source>
</evidence>
<dbReference type="InterPro" id="IPR050453">
    <property type="entry name" value="LIM_Homeobox_TF"/>
</dbReference>
<dbReference type="GO" id="GO:0005634">
    <property type="term" value="C:nucleus"/>
    <property type="evidence" value="ECO:0007669"/>
    <property type="project" value="UniProtKB-SubCell"/>
</dbReference>
<dbReference type="InterPro" id="IPR009057">
    <property type="entry name" value="Homeodomain-like_sf"/>
</dbReference>
<organism evidence="9 10">
    <name type="scientific">Mytilus edulis</name>
    <name type="common">Blue mussel</name>
    <dbReference type="NCBI Taxonomy" id="6550"/>
    <lineage>
        <taxon>Eukaryota</taxon>
        <taxon>Metazoa</taxon>
        <taxon>Spiralia</taxon>
        <taxon>Lophotrochozoa</taxon>
        <taxon>Mollusca</taxon>
        <taxon>Bivalvia</taxon>
        <taxon>Autobranchia</taxon>
        <taxon>Pteriomorphia</taxon>
        <taxon>Mytilida</taxon>
        <taxon>Mytiloidea</taxon>
        <taxon>Mytilidae</taxon>
        <taxon>Mytilinae</taxon>
        <taxon>Mytilus</taxon>
    </lineage>
</organism>
<dbReference type="PANTHER" id="PTHR24208">
    <property type="entry name" value="LIM/HOMEOBOX PROTEIN LHX"/>
    <property type="match status" value="1"/>
</dbReference>
<dbReference type="Pfam" id="PF00046">
    <property type="entry name" value="Homeodomain"/>
    <property type="match status" value="1"/>
</dbReference>
<dbReference type="EMBL" id="CAJPWZ010002038">
    <property type="protein sequence ID" value="CAG2229850.1"/>
    <property type="molecule type" value="Genomic_DNA"/>
</dbReference>
<evidence type="ECO:0000313" key="10">
    <source>
        <dbReference type="Proteomes" id="UP000683360"/>
    </source>
</evidence>
<dbReference type="Gene3D" id="1.10.10.60">
    <property type="entry name" value="Homeodomain-like"/>
    <property type="match status" value="1"/>
</dbReference>
<evidence type="ECO:0000256" key="6">
    <source>
        <dbReference type="RuleBase" id="RU000682"/>
    </source>
</evidence>
<evidence type="ECO:0000259" key="8">
    <source>
        <dbReference type="PROSITE" id="PS50071"/>
    </source>
</evidence>
<protein>
    <recommendedName>
        <fullName evidence="8">Homeobox domain-containing protein</fullName>
    </recommendedName>
</protein>
<evidence type="ECO:0000256" key="5">
    <source>
        <dbReference type="PROSITE-ProRule" id="PRU00108"/>
    </source>
</evidence>
<accession>A0A8S3TFJ3</accession>
<keyword evidence="10" id="KW-1185">Reference proteome</keyword>
<evidence type="ECO:0000256" key="7">
    <source>
        <dbReference type="SAM" id="MobiDB-lite"/>
    </source>
</evidence>
<evidence type="ECO:0000256" key="4">
    <source>
        <dbReference type="ARBA" id="ARBA00023242"/>
    </source>
</evidence>
<comment type="caution">
    <text evidence="9">The sequence shown here is derived from an EMBL/GenBank/DDBJ whole genome shotgun (WGS) entry which is preliminary data.</text>
</comment>
<feature type="DNA-binding region" description="Homeobox" evidence="5">
    <location>
        <begin position="17"/>
        <end position="76"/>
    </location>
</feature>
<feature type="compositionally biased region" description="Basic and acidic residues" evidence="7">
    <location>
        <begin position="142"/>
        <end position="151"/>
    </location>
</feature>
<name>A0A8S3TFJ3_MYTED</name>
<feature type="domain" description="Homeobox" evidence="8">
    <location>
        <begin position="15"/>
        <end position="75"/>
    </location>
</feature>
<gene>
    <name evidence="9" type="ORF">MEDL_42650</name>
</gene>
<reference evidence="9" key="1">
    <citation type="submission" date="2021-03" db="EMBL/GenBank/DDBJ databases">
        <authorList>
            <person name="Bekaert M."/>
        </authorList>
    </citation>
    <scope>NUCLEOTIDE SEQUENCE</scope>
</reference>
<dbReference type="PANTHER" id="PTHR24208:SF166">
    <property type="entry name" value="LIM HOMEOBOX TRANSCRIPTION FACTOR 1 ALPHA, ISOFORM B"/>
    <property type="match status" value="1"/>
</dbReference>
<dbReference type="OrthoDB" id="6159439at2759"/>
<dbReference type="CDD" id="cd00086">
    <property type="entry name" value="homeodomain"/>
    <property type="match status" value="1"/>
</dbReference>
<dbReference type="AlphaFoldDB" id="A0A8S3TFJ3"/>
<dbReference type="GO" id="GO:0000981">
    <property type="term" value="F:DNA-binding transcription factor activity, RNA polymerase II-specific"/>
    <property type="evidence" value="ECO:0007669"/>
    <property type="project" value="TreeGrafter"/>
</dbReference>
<dbReference type="PROSITE" id="PS50071">
    <property type="entry name" value="HOMEOBOX_2"/>
    <property type="match status" value="1"/>
</dbReference>
<dbReference type="GO" id="GO:0030182">
    <property type="term" value="P:neuron differentiation"/>
    <property type="evidence" value="ECO:0007669"/>
    <property type="project" value="TreeGrafter"/>
</dbReference>
<evidence type="ECO:0000313" key="9">
    <source>
        <dbReference type="EMBL" id="CAG2229850.1"/>
    </source>
</evidence>
<keyword evidence="3 5" id="KW-0371">Homeobox</keyword>